<keyword evidence="3" id="KW-1185">Reference proteome</keyword>
<dbReference type="Proteomes" id="UP000318380">
    <property type="component" value="Unassembled WGS sequence"/>
</dbReference>
<evidence type="ECO:0000313" key="2">
    <source>
        <dbReference type="EMBL" id="TWD81651.1"/>
    </source>
</evidence>
<dbReference type="NCBIfam" id="NF041638">
    <property type="entry name" value="QRL_CxxC_CxxC"/>
    <property type="match status" value="1"/>
</dbReference>
<evidence type="ECO:0000313" key="3">
    <source>
        <dbReference type="Proteomes" id="UP000318380"/>
    </source>
</evidence>
<proteinExistence type="predicted"/>
<sequence>MTGRAEWIELWDGRRWPGRVRDGVPEFGFGQAPAGLSTRRQLRAKGLCRGGQEPFGRLVWKRQQRFAWLYVDAHAKPKRTATEAQLAAVEKALAARKVCAECGPVEHFVRTSDQLCGDCHADGVQPGQNGAATWRALHDWTTDHNDGPEGAAADADPAAEASAAVAQAAAAVEQAAAERRARDETARAVERDEKLARWHADDTDRAQERGHHDEIPAGEPSWPGLEVGAA</sequence>
<dbReference type="InterPro" id="IPR048142">
    <property type="entry name" value="QRL_CxxC_CxxC"/>
</dbReference>
<feature type="region of interest" description="Disordered" evidence="1">
    <location>
        <begin position="140"/>
        <end position="162"/>
    </location>
</feature>
<comment type="caution">
    <text evidence="2">The sequence shown here is derived from an EMBL/GenBank/DDBJ whole genome shotgun (WGS) entry which is preliminary data.</text>
</comment>
<dbReference type="AlphaFoldDB" id="A0A561BRZ2"/>
<accession>A0A561BRZ2</accession>
<dbReference type="EMBL" id="VIVK01000001">
    <property type="protein sequence ID" value="TWD81651.1"/>
    <property type="molecule type" value="Genomic_DNA"/>
</dbReference>
<feature type="compositionally biased region" description="Basic and acidic residues" evidence="1">
    <location>
        <begin position="176"/>
        <end position="215"/>
    </location>
</feature>
<feature type="region of interest" description="Disordered" evidence="1">
    <location>
        <begin position="176"/>
        <end position="230"/>
    </location>
</feature>
<feature type="compositionally biased region" description="Low complexity" evidence="1">
    <location>
        <begin position="151"/>
        <end position="162"/>
    </location>
</feature>
<dbReference type="RefSeq" id="WP_202880605.1">
    <property type="nucleotide sequence ID" value="NZ_VIVK01000001.1"/>
</dbReference>
<gene>
    <name evidence="2" type="ORF">FB561_2771</name>
</gene>
<name>A0A561BRZ2_9ACTN</name>
<reference evidence="2 3" key="1">
    <citation type="submission" date="2019-06" db="EMBL/GenBank/DDBJ databases">
        <title>Sequencing the genomes of 1000 actinobacteria strains.</title>
        <authorList>
            <person name="Klenk H.-P."/>
        </authorList>
    </citation>
    <scope>NUCLEOTIDE SEQUENCE [LARGE SCALE GENOMIC DNA]</scope>
    <source>
        <strain evidence="2 3">DSM 24683</strain>
    </source>
</reference>
<evidence type="ECO:0000256" key="1">
    <source>
        <dbReference type="SAM" id="MobiDB-lite"/>
    </source>
</evidence>
<protein>
    <submittedName>
        <fullName evidence="2">Uncharacterized protein</fullName>
    </submittedName>
</protein>
<organism evidence="2 3">
    <name type="scientific">Kribbella amoyensis</name>
    <dbReference type="NCBI Taxonomy" id="996641"/>
    <lineage>
        <taxon>Bacteria</taxon>
        <taxon>Bacillati</taxon>
        <taxon>Actinomycetota</taxon>
        <taxon>Actinomycetes</taxon>
        <taxon>Propionibacteriales</taxon>
        <taxon>Kribbellaceae</taxon>
        <taxon>Kribbella</taxon>
    </lineage>
</organism>